<dbReference type="OrthoDB" id="6583418at2759"/>
<proteinExistence type="predicted"/>
<organism evidence="1 2">
    <name type="scientific">Aphis craccivora</name>
    <name type="common">Cowpea aphid</name>
    <dbReference type="NCBI Taxonomy" id="307492"/>
    <lineage>
        <taxon>Eukaryota</taxon>
        <taxon>Metazoa</taxon>
        <taxon>Ecdysozoa</taxon>
        <taxon>Arthropoda</taxon>
        <taxon>Hexapoda</taxon>
        <taxon>Insecta</taxon>
        <taxon>Pterygota</taxon>
        <taxon>Neoptera</taxon>
        <taxon>Paraneoptera</taxon>
        <taxon>Hemiptera</taxon>
        <taxon>Sternorrhyncha</taxon>
        <taxon>Aphidomorpha</taxon>
        <taxon>Aphidoidea</taxon>
        <taxon>Aphididae</taxon>
        <taxon>Aphidini</taxon>
        <taxon>Aphis</taxon>
        <taxon>Aphis</taxon>
    </lineage>
</organism>
<name>A0A6G0VRJ4_APHCR</name>
<accession>A0A6G0VRJ4</accession>
<evidence type="ECO:0000313" key="1">
    <source>
        <dbReference type="EMBL" id="KAF0707060.1"/>
    </source>
</evidence>
<reference evidence="1 2" key="1">
    <citation type="submission" date="2019-08" db="EMBL/GenBank/DDBJ databases">
        <title>Whole genome of Aphis craccivora.</title>
        <authorList>
            <person name="Voronova N.V."/>
            <person name="Shulinski R.S."/>
            <person name="Bandarenka Y.V."/>
            <person name="Zhorov D.G."/>
            <person name="Warner D."/>
        </authorList>
    </citation>
    <scope>NUCLEOTIDE SEQUENCE [LARGE SCALE GENOMIC DNA]</scope>
    <source>
        <strain evidence="1">180601</strain>
        <tissue evidence="1">Whole Body</tissue>
    </source>
</reference>
<protein>
    <submittedName>
        <fullName evidence="1">Tigger transposable element-derived protein 4-like</fullName>
    </submittedName>
</protein>
<dbReference type="Proteomes" id="UP000478052">
    <property type="component" value="Unassembled WGS sequence"/>
</dbReference>
<comment type="caution">
    <text evidence="1">The sequence shown here is derived from an EMBL/GenBank/DDBJ whole genome shotgun (WGS) entry which is preliminary data.</text>
</comment>
<dbReference type="EMBL" id="VUJU01012678">
    <property type="protein sequence ID" value="KAF0707060.1"/>
    <property type="molecule type" value="Genomic_DNA"/>
</dbReference>
<sequence length="46" mass="5583">MNFIEFRKISHLCKNHSDYGFMVIDKTPKMNEGRYRCGFHTFIKIK</sequence>
<gene>
    <name evidence="1" type="ORF">FWK35_00029136</name>
</gene>
<dbReference type="AlphaFoldDB" id="A0A6G0VRJ4"/>
<evidence type="ECO:0000313" key="2">
    <source>
        <dbReference type="Proteomes" id="UP000478052"/>
    </source>
</evidence>
<keyword evidence="2" id="KW-1185">Reference proteome</keyword>